<sequence>MVGETGTGKSTLINAMINYIMGVRWEHKMWLEVTEISEHQTESQTKVVTVYDVYAPSSPFNLTVIDTPGFGDTEGFDKDKRVSEALQQLFRSEDGIREIHAVCLVLNATDVRLHERKRYILDEILSLFGKDIEKHILLLFTHQEKKNLPKRLINFIKESLIKYVKNDEYVCFTFDNCQSEYCDEKDRESYKTSWDNGIENFRKFFDYVNKINPKSLDMTEGVLRARKQLDACVGNLRDRIRWAELKKQELEQTKTALDKCENYKEEQKNFQYEVDEPYKKLVPINASWWEWSKKATRCEVCEENCHYPGCWWVSNLSKCSVMTEGKCTVCTGRCHHTKHVKDSNKYVIKTRKVTKTNYDLKKQYEEVVGEKKSLMIKLEKDIQQMEKEKIRLVEECYQCLEKLMETALKSTSISSFIHLDFIIEKVKETGNQERVRKLEELKRRATEENRGLVERVCVYTQQMMS</sequence>
<keyword evidence="2" id="KW-0547">Nucleotide-binding</keyword>
<dbReference type="CDD" id="cd00882">
    <property type="entry name" value="Ras_like_GTPase"/>
    <property type="match status" value="1"/>
</dbReference>
<feature type="coiled-coil region" evidence="3">
    <location>
        <begin position="368"/>
        <end position="395"/>
    </location>
</feature>
<reference evidence="5 6" key="1">
    <citation type="submission" date="2018-10" db="EMBL/GenBank/DDBJ databases">
        <title>Genome assembly for a Yunnan-Guizhou Plateau 3E fish, Anabarilius grahami (Regan), and its evolutionary and genetic applications.</title>
        <authorList>
            <person name="Jiang W."/>
        </authorList>
    </citation>
    <scope>NUCLEOTIDE SEQUENCE [LARGE SCALE GENOMIC DNA]</scope>
    <source>
        <strain evidence="5">AG-KIZ</strain>
        <tissue evidence="5">Muscle</tissue>
    </source>
</reference>
<evidence type="ECO:0000313" key="5">
    <source>
        <dbReference type="EMBL" id="ROL51310.1"/>
    </source>
</evidence>
<dbReference type="InterPro" id="IPR027417">
    <property type="entry name" value="P-loop_NTPase"/>
</dbReference>
<dbReference type="OrthoDB" id="8954335at2759"/>
<dbReference type="SUPFAM" id="SSF52540">
    <property type="entry name" value="P-loop containing nucleoside triphosphate hydrolases"/>
    <property type="match status" value="1"/>
</dbReference>
<dbReference type="AlphaFoldDB" id="A0A3N0YYS5"/>
<feature type="coiled-coil region" evidence="3">
    <location>
        <begin position="233"/>
        <end position="266"/>
    </location>
</feature>
<keyword evidence="3" id="KW-0175">Coiled coil</keyword>
<dbReference type="Gene3D" id="3.40.50.300">
    <property type="entry name" value="P-loop containing nucleotide triphosphate hydrolases"/>
    <property type="match status" value="1"/>
</dbReference>
<gene>
    <name evidence="5" type="ORF">DPX16_22406</name>
</gene>
<protein>
    <recommendedName>
        <fullName evidence="4">AIG1-type G domain-containing protein</fullName>
    </recommendedName>
</protein>
<accession>A0A3N0YYS5</accession>
<comment type="similarity">
    <text evidence="1">Belongs to the TRAFAC class TrmE-Era-EngA-EngB-Septin-like GTPase superfamily. AIG1/Toc34/Toc159-like paraseptin GTPase family. IAN subfamily.</text>
</comment>
<proteinExistence type="inferred from homology"/>
<evidence type="ECO:0000256" key="2">
    <source>
        <dbReference type="ARBA" id="ARBA00022741"/>
    </source>
</evidence>
<organism evidence="5 6">
    <name type="scientific">Anabarilius grahami</name>
    <name type="common">Kanglang fish</name>
    <name type="synonym">Barilius grahami</name>
    <dbReference type="NCBI Taxonomy" id="495550"/>
    <lineage>
        <taxon>Eukaryota</taxon>
        <taxon>Metazoa</taxon>
        <taxon>Chordata</taxon>
        <taxon>Craniata</taxon>
        <taxon>Vertebrata</taxon>
        <taxon>Euteleostomi</taxon>
        <taxon>Actinopterygii</taxon>
        <taxon>Neopterygii</taxon>
        <taxon>Teleostei</taxon>
        <taxon>Ostariophysi</taxon>
        <taxon>Cypriniformes</taxon>
        <taxon>Xenocyprididae</taxon>
        <taxon>Xenocypridinae</taxon>
        <taxon>Xenocypridinae incertae sedis</taxon>
        <taxon>Anabarilius</taxon>
    </lineage>
</organism>
<dbReference type="Pfam" id="PF04548">
    <property type="entry name" value="AIG1"/>
    <property type="match status" value="1"/>
</dbReference>
<keyword evidence="6" id="KW-1185">Reference proteome</keyword>
<dbReference type="GO" id="GO:0005525">
    <property type="term" value="F:GTP binding"/>
    <property type="evidence" value="ECO:0007669"/>
    <property type="project" value="InterPro"/>
</dbReference>
<dbReference type="Proteomes" id="UP000281406">
    <property type="component" value="Unassembled WGS sequence"/>
</dbReference>
<evidence type="ECO:0000313" key="6">
    <source>
        <dbReference type="Proteomes" id="UP000281406"/>
    </source>
</evidence>
<dbReference type="PANTHER" id="PTHR32046">
    <property type="entry name" value="G DOMAIN-CONTAINING PROTEIN"/>
    <property type="match status" value="1"/>
</dbReference>
<feature type="domain" description="AIG1-type G" evidence="4">
    <location>
        <begin position="1"/>
        <end position="177"/>
    </location>
</feature>
<name>A0A3N0YYS5_ANAGA</name>
<evidence type="ECO:0000256" key="3">
    <source>
        <dbReference type="SAM" id="Coils"/>
    </source>
</evidence>
<dbReference type="EMBL" id="RJVU01018862">
    <property type="protein sequence ID" value="ROL51310.1"/>
    <property type="molecule type" value="Genomic_DNA"/>
</dbReference>
<dbReference type="PANTHER" id="PTHR32046:SF11">
    <property type="entry name" value="IMMUNE-ASSOCIATED NUCLEOTIDE-BINDING PROTEIN 10-LIKE"/>
    <property type="match status" value="1"/>
</dbReference>
<dbReference type="InterPro" id="IPR006703">
    <property type="entry name" value="G_AIG1"/>
</dbReference>
<comment type="caution">
    <text evidence="5">The sequence shown here is derived from an EMBL/GenBank/DDBJ whole genome shotgun (WGS) entry which is preliminary data.</text>
</comment>
<evidence type="ECO:0000256" key="1">
    <source>
        <dbReference type="ARBA" id="ARBA00008535"/>
    </source>
</evidence>
<evidence type="ECO:0000259" key="4">
    <source>
        <dbReference type="Pfam" id="PF04548"/>
    </source>
</evidence>